<dbReference type="HOGENOM" id="CLU_2524449_0_0_9"/>
<dbReference type="KEGG" id="pta:HPL003_02330"/>
<reference evidence="2" key="1">
    <citation type="submission" date="2011-11" db="EMBL/GenBank/DDBJ databases">
        <title>Complete sequence of Paenibacillus terrae HPL-003.</title>
        <authorList>
            <person name="Shin S.H."/>
            <person name="Kim S."/>
            <person name="Kim J.Y."/>
        </authorList>
    </citation>
    <scope>NUCLEOTIDE SEQUENCE [LARGE SCALE GENOMIC DNA]</scope>
    <source>
        <strain evidence="2">HPL-003</strain>
    </source>
</reference>
<protein>
    <submittedName>
        <fullName evidence="1">Uncharacterized protein</fullName>
    </submittedName>
</protein>
<dbReference type="EMBL" id="CP003107">
    <property type="protein sequence ID" value="AET57247.1"/>
    <property type="molecule type" value="Genomic_DNA"/>
</dbReference>
<dbReference type="STRING" id="985665.HPL003_02330"/>
<accession>G7VZK5</accession>
<dbReference type="Proteomes" id="UP000005876">
    <property type="component" value="Chromosome"/>
</dbReference>
<evidence type="ECO:0000313" key="1">
    <source>
        <dbReference type="EMBL" id="AET57247.1"/>
    </source>
</evidence>
<reference key="2">
    <citation type="submission" date="2011-11" db="EMBL/GenBank/DDBJ databases">
        <authorList>
            <person name="Shin S.H."/>
            <person name="Kim S."/>
            <person name="Kim J.Y."/>
        </authorList>
    </citation>
    <scope>NUCLEOTIDE SEQUENCE</scope>
    <source>
        <strain>HPL-003</strain>
    </source>
</reference>
<organism evidence="1 2">
    <name type="scientific">Paenibacillus terrae (strain HPL-003)</name>
    <dbReference type="NCBI Taxonomy" id="985665"/>
    <lineage>
        <taxon>Bacteria</taxon>
        <taxon>Bacillati</taxon>
        <taxon>Bacillota</taxon>
        <taxon>Bacilli</taxon>
        <taxon>Bacillales</taxon>
        <taxon>Paenibacillaceae</taxon>
        <taxon>Paenibacillus</taxon>
    </lineage>
</organism>
<name>G7VZK5_PAETH</name>
<evidence type="ECO:0000313" key="2">
    <source>
        <dbReference type="Proteomes" id="UP000005876"/>
    </source>
</evidence>
<reference evidence="1 2" key="3">
    <citation type="journal article" date="2012" name="J. Bacteriol.">
        <title>Genome Sequence of Paenibacillus terrae HPL-003, a Xylanase-Producing Bacterium Isolated from Soil Found in Forest Residue.</title>
        <authorList>
            <person name="Shin S.H."/>
            <person name="Kim S."/>
            <person name="Kim J.Y."/>
            <person name="Song H.Y."/>
            <person name="Cho S.J."/>
            <person name="Kim D.R."/>
            <person name="Lee K.I."/>
            <person name="Lim H.K."/>
            <person name="Park N.J."/>
            <person name="Hwang I.T."/>
            <person name="Yang K.S."/>
        </authorList>
    </citation>
    <scope>NUCLEOTIDE SEQUENCE [LARGE SCALE GENOMIC DNA]</scope>
    <source>
        <strain evidence="1 2">HPL-003</strain>
    </source>
</reference>
<proteinExistence type="predicted"/>
<dbReference type="AlphaFoldDB" id="G7VZK5"/>
<sequence length="84" mass="10046">MKQKRIGTDEPLSQWDGWFDDEQKTERRSGIIRWRSLSAGNSSIHLFFLKSRRTIRGNIWVRDFAVFVVKSLDDKRIKNRYTSN</sequence>
<gene>
    <name evidence="1" type="ordered locus">HPL003_02330</name>
</gene>